<protein>
    <recommendedName>
        <fullName evidence="8">DDE Tnp4 domain-containing protein</fullName>
    </recommendedName>
</protein>
<reference evidence="9 11" key="1">
    <citation type="submission" date="2023-03" db="EMBL/GenBank/DDBJ databases">
        <title>Genome insight into feeding habits of ladybird beetles.</title>
        <authorList>
            <person name="Li H.-S."/>
            <person name="Huang Y.-H."/>
            <person name="Pang H."/>
        </authorList>
    </citation>
    <scope>NUCLEOTIDE SEQUENCE [LARGE SCALE GENOMIC DNA]</scope>
    <source>
        <strain evidence="9">SYSU_2023b</strain>
        <tissue evidence="9">Whole body</tissue>
    </source>
</reference>
<comment type="caution">
    <text evidence="9">The sequence shown here is derived from an EMBL/GenBank/DDBJ whole genome shotgun (WGS) entry which is preliminary data.</text>
</comment>
<feature type="domain" description="DDE Tnp4" evidence="8">
    <location>
        <begin position="171"/>
        <end position="237"/>
    </location>
</feature>
<keyword evidence="5" id="KW-0479">Metal-binding</keyword>
<dbReference type="EMBL" id="JARQZJ010000062">
    <property type="protein sequence ID" value="KAK9879480.1"/>
    <property type="molecule type" value="Genomic_DNA"/>
</dbReference>
<keyword evidence="4" id="KW-0540">Nuclease</keyword>
<gene>
    <name evidence="9" type="ORF">WA026_006549</name>
    <name evidence="10" type="ORF">WA026_023338</name>
</gene>
<proteinExistence type="inferred from homology"/>
<evidence type="ECO:0000256" key="4">
    <source>
        <dbReference type="ARBA" id="ARBA00022722"/>
    </source>
</evidence>
<evidence type="ECO:0000259" key="8">
    <source>
        <dbReference type="Pfam" id="PF13359"/>
    </source>
</evidence>
<evidence type="ECO:0000256" key="5">
    <source>
        <dbReference type="ARBA" id="ARBA00022723"/>
    </source>
</evidence>
<dbReference type="GO" id="GO:0016787">
    <property type="term" value="F:hydrolase activity"/>
    <property type="evidence" value="ECO:0007669"/>
    <property type="project" value="UniProtKB-KW"/>
</dbReference>
<comment type="cofactor">
    <cofactor evidence="1">
        <name>a divalent metal cation</name>
        <dbReference type="ChEBI" id="CHEBI:60240"/>
    </cofactor>
</comment>
<dbReference type="Proteomes" id="UP001431783">
    <property type="component" value="Unassembled WGS sequence"/>
</dbReference>
<comment type="similarity">
    <text evidence="3">Belongs to the HARBI1 family.</text>
</comment>
<evidence type="ECO:0000256" key="1">
    <source>
        <dbReference type="ARBA" id="ARBA00001968"/>
    </source>
</evidence>
<evidence type="ECO:0000256" key="3">
    <source>
        <dbReference type="ARBA" id="ARBA00006958"/>
    </source>
</evidence>
<dbReference type="GO" id="GO:0046872">
    <property type="term" value="F:metal ion binding"/>
    <property type="evidence" value="ECO:0007669"/>
    <property type="project" value="UniProtKB-KW"/>
</dbReference>
<sequence length="279" mass="32282">MEVVAAAYIYMHYLVKKNKKRRARRRWWQTQLYTSRNVYGGNHLLLDLKFQAKSGLYNNFTRMSPTDFEYLIHLIGPKIARKDTRWRKAISVQERLAVTIRFLATGDSFTSLQYLFKISKQSISAIVPEVCEAIIEGLKENIQIPTTPEGWLEVAKQFEDVWNFPHCLGSLDGKHVILQAPLNTGSEFFNYKSTFSVVLFALVDANYKFLYVDAGGQGRISDGGIFKNCSLYTKLERNKLNFPEPAALRGRQRKIPFFYWRRGICLYRFANETVFGNSS</sequence>
<dbReference type="InterPro" id="IPR045249">
    <property type="entry name" value="HARBI1-like"/>
</dbReference>
<keyword evidence="11" id="KW-1185">Reference proteome</keyword>
<dbReference type="EMBL" id="JARQZJ010000144">
    <property type="protein sequence ID" value="KAK9893038.1"/>
    <property type="molecule type" value="Genomic_DNA"/>
</dbReference>
<dbReference type="AlphaFoldDB" id="A0AAW1UEL9"/>
<evidence type="ECO:0000256" key="7">
    <source>
        <dbReference type="ARBA" id="ARBA00023242"/>
    </source>
</evidence>
<accession>A0AAW1UEL9</accession>
<evidence type="ECO:0000313" key="9">
    <source>
        <dbReference type="EMBL" id="KAK9879480.1"/>
    </source>
</evidence>
<keyword evidence="7" id="KW-0539">Nucleus</keyword>
<name>A0AAW1UEL9_9CUCU</name>
<evidence type="ECO:0000256" key="6">
    <source>
        <dbReference type="ARBA" id="ARBA00022801"/>
    </source>
</evidence>
<evidence type="ECO:0000313" key="10">
    <source>
        <dbReference type="EMBL" id="KAK9893038.1"/>
    </source>
</evidence>
<comment type="subcellular location">
    <subcellularLocation>
        <location evidence="2">Nucleus</location>
    </subcellularLocation>
</comment>
<dbReference type="PANTHER" id="PTHR22930">
    <property type="match status" value="1"/>
</dbReference>
<evidence type="ECO:0000313" key="11">
    <source>
        <dbReference type="Proteomes" id="UP001431783"/>
    </source>
</evidence>
<organism evidence="9 11">
    <name type="scientific">Henosepilachna vigintioctopunctata</name>
    <dbReference type="NCBI Taxonomy" id="420089"/>
    <lineage>
        <taxon>Eukaryota</taxon>
        <taxon>Metazoa</taxon>
        <taxon>Ecdysozoa</taxon>
        <taxon>Arthropoda</taxon>
        <taxon>Hexapoda</taxon>
        <taxon>Insecta</taxon>
        <taxon>Pterygota</taxon>
        <taxon>Neoptera</taxon>
        <taxon>Endopterygota</taxon>
        <taxon>Coleoptera</taxon>
        <taxon>Polyphaga</taxon>
        <taxon>Cucujiformia</taxon>
        <taxon>Coccinelloidea</taxon>
        <taxon>Coccinellidae</taxon>
        <taxon>Epilachninae</taxon>
        <taxon>Epilachnini</taxon>
        <taxon>Henosepilachna</taxon>
    </lineage>
</organism>
<dbReference type="PANTHER" id="PTHR22930:SF269">
    <property type="entry name" value="NUCLEASE HARBI1-LIKE PROTEIN"/>
    <property type="match status" value="1"/>
</dbReference>
<dbReference type="GO" id="GO:0005634">
    <property type="term" value="C:nucleus"/>
    <property type="evidence" value="ECO:0007669"/>
    <property type="project" value="UniProtKB-SubCell"/>
</dbReference>
<keyword evidence="6" id="KW-0378">Hydrolase</keyword>
<dbReference type="InterPro" id="IPR027806">
    <property type="entry name" value="HARBI1_dom"/>
</dbReference>
<dbReference type="Pfam" id="PF13359">
    <property type="entry name" value="DDE_Tnp_4"/>
    <property type="match status" value="1"/>
</dbReference>
<evidence type="ECO:0000256" key="2">
    <source>
        <dbReference type="ARBA" id="ARBA00004123"/>
    </source>
</evidence>
<dbReference type="GO" id="GO:0004518">
    <property type="term" value="F:nuclease activity"/>
    <property type="evidence" value="ECO:0007669"/>
    <property type="project" value="UniProtKB-KW"/>
</dbReference>